<dbReference type="AlphaFoldDB" id="A0A5C3L382"/>
<dbReference type="EMBL" id="ML210166">
    <property type="protein sequence ID" value="TFK27287.1"/>
    <property type="molecule type" value="Genomic_DNA"/>
</dbReference>
<protein>
    <submittedName>
        <fullName evidence="1">Uncharacterized protein</fullName>
    </submittedName>
</protein>
<accession>A0A5C3L382</accession>
<gene>
    <name evidence="1" type="ORF">FA15DRAFT_702097</name>
</gene>
<evidence type="ECO:0000313" key="1">
    <source>
        <dbReference type="EMBL" id="TFK27287.1"/>
    </source>
</evidence>
<organism evidence="1 2">
    <name type="scientific">Coprinopsis marcescibilis</name>
    <name type="common">Agaric fungus</name>
    <name type="synonym">Psathyrella marcescibilis</name>
    <dbReference type="NCBI Taxonomy" id="230819"/>
    <lineage>
        <taxon>Eukaryota</taxon>
        <taxon>Fungi</taxon>
        <taxon>Dikarya</taxon>
        <taxon>Basidiomycota</taxon>
        <taxon>Agaricomycotina</taxon>
        <taxon>Agaricomycetes</taxon>
        <taxon>Agaricomycetidae</taxon>
        <taxon>Agaricales</taxon>
        <taxon>Agaricineae</taxon>
        <taxon>Psathyrellaceae</taxon>
        <taxon>Coprinopsis</taxon>
    </lineage>
</organism>
<proteinExistence type="predicted"/>
<evidence type="ECO:0000313" key="2">
    <source>
        <dbReference type="Proteomes" id="UP000307440"/>
    </source>
</evidence>
<name>A0A5C3L382_COPMA</name>
<reference evidence="1 2" key="1">
    <citation type="journal article" date="2019" name="Nat. Ecol. Evol.">
        <title>Megaphylogeny resolves global patterns of mushroom evolution.</title>
        <authorList>
            <person name="Varga T."/>
            <person name="Krizsan K."/>
            <person name="Foldi C."/>
            <person name="Dima B."/>
            <person name="Sanchez-Garcia M."/>
            <person name="Sanchez-Ramirez S."/>
            <person name="Szollosi G.J."/>
            <person name="Szarkandi J.G."/>
            <person name="Papp V."/>
            <person name="Albert L."/>
            <person name="Andreopoulos W."/>
            <person name="Angelini C."/>
            <person name="Antonin V."/>
            <person name="Barry K.W."/>
            <person name="Bougher N.L."/>
            <person name="Buchanan P."/>
            <person name="Buyck B."/>
            <person name="Bense V."/>
            <person name="Catcheside P."/>
            <person name="Chovatia M."/>
            <person name="Cooper J."/>
            <person name="Damon W."/>
            <person name="Desjardin D."/>
            <person name="Finy P."/>
            <person name="Geml J."/>
            <person name="Haridas S."/>
            <person name="Hughes K."/>
            <person name="Justo A."/>
            <person name="Karasinski D."/>
            <person name="Kautmanova I."/>
            <person name="Kiss B."/>
            <person name="Kocsube S."/>
            <person name="Kotiranta H."/>
            <person name="LaButti K.M."/>
            <person name="Lechner B.E."/>
            <person name="Liimatainen K."/>
            <person name="Lipzen A."/>
            <person name="Lukacs Z."/>
            <person name="Mihaltcheva S."/>
            <person name="Morgado L.N."/>
            <person name="Niskanen T."/>
            <person name="Noordeloos M.E."/>
            <person name="Ohm R.A."/>
            <person name="Ortiz-Santana B."/>
            <person name="Ovrebo C."/>
            <person name="Racz N."/>
            <person name="Riley R."/>
            <person name="Savchenko A."/>
            <person name="Shiryaev A."/>
            <person name="Soop K."/>
            <person name="Spirin V."/>
            <person name="Szebenyi C."/>
            <person name="Tomsovsky M."/>
            <person name="Tulloss R.E."/>
            <person name="Uehling J."/>
            <person name="Grigoriev I.V."/>
            <person name="Vagvolgyi C."/>
            <person name="Papp T."/>
            <person name="Martin F.M."/>
            <person name="Miettinen O."/>
            <person name="Hibbett D.S."/>
            <person name="Nagy L.G."/>
        </authorList>
    </citation>
    <scope>NUCLEOTIDE SEQUENCE [LARGE SCALE GENOMIC DNA]</scope>
    <source>
        <strain evidence="1 2">CBS 121175</strain>
    </source>
</reference>
<dbReference type="Proteomes" id="UP000307440">
    <property type="component" value="Unassembled WGS sequence"/>
</dbReference>
<keyword evidence="2" id="KW-1185">Reference proteome</keyword>
<sequence>MCTNQKAIIAFDSCTKNPQHDEDAEHFVLCQNASSSYRNGVMVTEGTCNNVVQLPGVPIISNNLRCRVCFPEATFEHTLKGVGIASGRPNGFIKFIKKAIGY</sequence>